<dbReference type="PANTHER" id="PTHR30217:SF3">
    <property type="entry name" value="UBIQUINONE BIOSYNTHESIS PROTEIN UBIU"/>
    <property type="match status" value="1"/>
</dbReference>
<sequence length="311" mass="33843">MTFANFFSSDATAEPCTTALELVCPVNSLVTLRTAVDHGADWIRLDHSMHDPAGGLADLNPASAIITRGIRYAHDKNRRVLLAIRSDMQPSSWGKLRDMIDCAARWGVDAIALSDPSLMLYAVAQHPHLGLHFEIQEASLDDGTINFFQQRVGVSRVLLPRILTLAQVARIAANTSVELQVTGFGKQSALVAGSKRPLPVEQHMDSRETNNTLDTDCANLCGTAEHAVNDSCFVLEKSPGTGALKLLPQLTALGVRAIQVEALEYGSTHLAQVTRVWREAVDECLENLDHYAVKPSWIAGLRGATLDRRSS</sequence>
<protein>
    <recommendedName>
        <fullName evidence="3">Peptidase U32</fullName>
    </recommendedName>
</protein>
<dbReference type="AlphaFoldDB" id="A0A0C1YKB1"/>
<dbReference type="Proteomes" id="UP000031572">
    <property type="component" value="Unassembled WGS sequence"/>
</dbReference>
<dbReference type="Pfam" id="PF01136">
    <property type="entry name" value="Peptidase_U32"/>
    <property type="match status" value="1"/>
</dbReference>
<organism evidence="1 2">
    <name type="scientific">Noviherbaspirillum autotrophicum</name>
    <dbReference type="NCBI Taxonomy" id="709839"/>
    <lineage>
        <taxon>Bacteria</taxon>
        <taxon>Pseudomonadati</taxon>
        <taxon>Pseudomonadota</taxon>
        <taxon>Betaproteobacteria</taxon>
        <taxon>Burkholderiales</taxon>
        <taxon>Oxalobacteraceae</taxon>
        <taxon>Noviherbaspirillum</taxon>
    </lineage>
</organism>
<evidence type="ECO:0000313" key="1">
    <source>
        <dbReference type="EMBL" id="KIF80887.1"/>
    </source>
</evidence>
<name>A0A0C1YKB1_9BURK</name>
<accession>A0A0C1YKB1</accession>
<evidence type="ECO:0008006" key="3">
    <source>
        <dbReference type="Google" id="ProtNLM"/>
    </source>
</evidence>
<dbReference type="InterPro" id="IPR001539">
    <property type="entry name" value="Peptidase_U32"/>
</dbReference>
<comment type="caution">
    <text evidence="1">The sequence shown here is derived from an EMBL/GenBank/DDBJ whole genome shotgun (WGS) entry which is preliminary data.</text>
</comment>
<dbReference type="PANTHER" id="PTHR30217">
    <property type="entry name" value="PEPTIDASE U32 FAMILY"/>
    <property type="match status" value="1"/>
</dbReference>
<dbReference type="OrthoDB" id="9807498at2"/>
<dbReference type="InterPro" id="IPR051454">
    <property type="entry name" value="RNA/ubiquinone_mod_enzymes"/>
</dbReference>
<reference evidence="1 2" key="1">
    <citation type="submission" date="2014-12" db="EMBL/GenBank/DDBJ databases">
        <title>Denitrispirillum autotrophicum gen. nov., sp. nov., Denitrifying, Facultatively Autotrophic Bacteria Isolated from Rice Paddy Soil.</title>
        <authorList>
            <person name="Ishii S."/>
            <person name="Ashida N."/>
            <person name="Ohno H."/>
            <person name="Otsuka S."/>
            <person name="Yokota A."/>
            <person name="Senoo K."/>
        </authorList>
    </citation>
    <scope>NUCLEOTIDE SEQUENCE [LARGE SCALE GENOMIC DNA]</scope>
    <source>
        <strain evidence="1 2">TSA66</strain>
    </source>
</reference>
<dbReference type="STRING" id="709839.TSA66_08730"/>
<dbReference type="RefSeq" id="WP_040039710.1">
    <property type="nucleotide sequence ID" value="NZ_JWJG01000028.1"/>
</dbReference>
<evidence type="ECO:0000313" key="2">
    <source>
        <dbReference type="Proteomes" id="UP000031572"/>
    </source>
</evidence>
<dbReference type="EMBL" id="JWJG01000028">
    <property type="protein sequence ID" value="KIF80887.1"/>
    <property type="molecule type" value="Genomic_DNA"/>
</dbReference>
<gene>
    <name evidence="1" type="ORF">TSA66_08730</name>
</gene>
<proteinExistence type="predicted"/>
<keyword evidence="2" id="KW-1185">Reference proteome</keyword>